<dbReference type="SUPFAM" id="SSF55681">
    <property type="entry name" value="Class II aaRS and biotin synthetases"/>
    <property type="match status" value="1"/>
</dbReference>
<dbReference type="EMBL" id="CP022387">
    <property type="protein sequence ID" value="ATA88907.1"/>
    <property type="molecule type" value="Genomic_DNA"/>
</dbReference>
<dbReference type="SUPFAM" id="SSF81271">
    <property type="entry name" value="TGS-like"/>
    <property type="match status" value="1"/>
</dbReference>
<proteinExistence type="inferred from homology"/>
<dbReference type="InterPro" id="IPR036621">
    <property type="entry name" value="Anticodon-bd_dom_sf"/>
</dbReference>
<evidence type="ECO:0000256" key="9">
    <source>
        <dbReference type="ARBA" id="ARBA00022884"/>
    </source>
</evidence>
<dbReference type="HAMAP" id="MF_00184">
    <property type="entry name" value="Thr_tRNA_synth"/>
    <property type="match status" value="1"/>
</dbReference>
<feature type="binding site" evidence="13">
    <location>
        <position position="386"/>
    </location>
    <ligand>
        <name>Zn(2+)</name>
        <dbReference type="ChEBI" id="CHEBI:29105"/>
        <note>catalytic</note>
    </ligand>
</feature>
<keyword evidence="4 13" id="KW-0436">Ligase</keyword>
<comment type="caution">
    <text evidence="13">Lacks conserved residue(s) required for the propagation of feature annotation.</text>
</comment>
<keyword evidence="8 13" id="KW-0067">ATP-binding</keyword>
<comment type="cofactor">
    <cofactor evidence="13">
        <name>Zn(2+)</name>
        <dbReference type="ChEBI" id="CHEBI:29105"/>
    </cofactor>
    <text evidence="13">Binds 1 zinc ion per subunit.</text>
</comment>
<dbReference type="FunFam" id="3.30.930.10:FF:000002">
    <property type="entry name" value="Threonine--tRNA ligase"/>
    <property type="match status" value="1"/>
</dbReference>
<dbReference type="GO" id="GO:0000049">
    <property type="term" value="F:tRNA binding"/>
    <property type="evidence" value="ECO:0007669"/>
    <property type="project" value="UniProtKB-KW"/>
</dbReference>
<evidence type="ECO:0000256" key="5">
    <source>
        <dbReference type="ARBA" id="ARBA00022723"/>
    </source>
</evidence>
<dbReference type="InterPro" id="IPR047246">
    <property type="entry name" value="ThrRS_anticodon"/>
</dbReference>
<gene>
    <name evidence="13" type="primary">thrS</name>
    <name evidence="16" type="ORF">CGC58_03720</name>
</gene>
<dbReference type="PANTHER" id="PTHR11451:SF44">
    <property type="entry name" value="THREONINE--TRNA LIGASE, CHLOROPLASTIC_MITOCHONDRIAL 2"/>
    <property type="match status" value="1"/>
</dbReference>
<dbReference type="InterPro" id="IPR004095">
    <property type="entry name" value="TGS"/>
</dbReference>
<evidence type="ECO:0000256" key="8">
    <source>
        <dbReference type="ARBA" id="ARBA00022840"/>
    </source>
</evidence>
<dbReference type="Gene3D" id="3.30.54.20">
    <property type="match status" value="1"/>
</dbReference>
<dbReference type="Pfam" id="PF00587">
    <property type="entry name" value="tRNA-synt_2b"/>
    <property type="match status" value="1"/>
</dbReference>
<dbReference type="FunFam" id="3.10.20.30:FF:000005">
    <property type="entry name" value="Threonine--tRNA ligase"/>
    <property type="match status" value="1"/>
</dbReference>
<keyword evidence="7 13" id="KW-0862">Zinc</keyword>
<keyword evidence="5 13" id="KW-0479">Metal-binding</keyword>
<evidence type="ECO:0000256" key="2">
    <source>
        <dbReference type="ARBA" id="ARBA00022490"/>
    </source>
</evidence>
<feature type="binding site" evidence="13">
    <location>
        <position position="516"/>
    </location>
    <ligand>
        <name>Zn(2+)</name>
        <dbReference type="ChEBI" id="CHEBI:29105"/>
        <note>catalytic</note>
    </ligand>
</feature>
<dbReference type="CDD" id="cd00771">
    <property type="entry name" value="ThrRS_core"/>
    <property type="match status" value="1"/>
</dbReference>
<dbReference type="GO" id="GO:0046872">
    <property type="term" value="F:metal ion binding"/>
    <property type="evidence" value="ECO:0007669"/>
    <property type="project" value="UniProtKB-KW"/>
</dbReference>
<name>A0A250FY80_9FLAO</name>
<sequence>MIKITLPDGSVKEFAQGTTPYEVALSISEGLARNVLSASYDGKTIETTTPLTTDGSLILYTWNDIEGKKIFWHSSAHILAQALEETYPDIKLTIGPAIDNGFYYDVDFGKHSFSEKDIPEIEKKMLEIAKGKHLFSMRSVSKKEALEFYKENPYKTELIENLEDGSITFCDHSTFTDLCRGGHLPNTGFVKAVKILSIAGAYWRGDEKNKQLTRVYGISFPKQKDLTEYLTLLEEAKKRDHRKLGKELELFTFSNKVGQGLPLWLPKGAALRERLEQFLRKAQKQAGYEQVVSPHIGHKDLYVTSGHWEKYGKDSFQPIATPNEGEEYLLKPMNCPHHCEIYNSKPWSYRDLPKRFAEFGTVYRYEQSGELHGLTRVRCFTQDDAHIFCTPEQLDEEFKNVIDLVLYVFGSLGFENFTAQVSLRDPENPAKYIGSDENWQKAEQAIINAAKEKGLNYVIETGEAAFYGPKLDFMVKDALGRSWQLGTIQVDYNLPERFDLWYKGSDNESHRPVMIHRAPFGSMERFVAILLEHTAGNFPLWLMPNQAIILSLSEKYENYAQKVLKLLENFEIRTLIDNRNETIGKKIREAETQKIPFMLIVGENEEKEGTVSVRKHGGESLGSLPIADFAKIVQAEIDKSIKKFKE</sequence>
<evidence type="ECO:0000256" key="10">
    <source>
        <dbReference type="ARBA" id="ARBA00022917"/>
    </source>
</evidence>
<evidence type="ECO:0000256" key="11">
    <source>
        <dbReference type="ARBA" id="ARBA00023146"/>
    </source>
</evidence>
<dbReference type="Gene3D" id="3.30.980.10">
    <property type="entry name" value="Threonyl-trna Synthetase, Chain A, domain 2"/>
    <property type="match status" value="1"/>
</dbReference>
<dbReference type="InterPro" id="IPR012947">
    <property type="entry name" value="tRNA_SAD"/>
</dbReference>
<dbReference type="RefSeq" id="WP_095895174.1">
    <property type="nucleotide sequence ID" value="NZ_CP022387.1"/>
</dbReference>
<dbReference type="Proteomes" id="UP000217348">
    <property type="component" value="Chromosome"/>
</dbReference>
<dbReference type="AlphaFoldDB" id="A0A250FY80"/>
<dbReference type="Gene3D" id="3.40.50.800">
    <property type="entry name" value="Anticodon-binding domain"/>
    <property type="match status" value="1"/>
</dbReference>
<dbReference type="InterPro" id="IPR006195">
    <property type="entry name" value="aa-tRNA-synth_II"/>
</dbReference>
<evidence type="ECO:0000259" key="14">
    <source>
        <dbReference type="PROSITE" id="PS50862"/>
    </source>
</evidence>
<comment type="similarity">
    <text evidence="1 13">Belongs to the class-II aminoacyl-tRNA synthetase family.</text>
</comment>
<dbReference type="InterPro" id="IPR018163">
    <property type="entry name" value="Thr/Ala-tRNA-synth_IIc_edit"/>
</dbReference>
<dbReference type="FunFam" id="3.30.980.10:FF:000005">
    <property type="entry name" value="Threonyl-tRNA synthetase, mitochondrial"/>
    <property type="match status" value="1"/>
</dbReference>
<dbReference type="FunFam" id="3.40.50.800:FF:000001">
    <property type="entry name" value="Threonine--tRNA ligase"/>
    <property type="match status" value="1"/>
</dbReference>
<comment type="catalytic activity">
    <reaction evidence="12 13">
        <text>tRNA(Thr) + L-threonine + ATP = L-threonyl-tRNA(Thr) + AMP + diphosphate + H(+)</text>
        <dbReference type="Rhea" id="RHEA:24624"/>
        <dbReference type="Rhea" id="RHEA-COMP:9670"/>
        <dbReference type="Rhea" id="RHEA-COMP:9704"/>
        <dbReference type="ChEBI" id="CHEBI:15378"/>
        <dbReference type="ChEBI" id="CHEBI:30616"/>
        <dbReference type="ChEBI" id="CHEBI:33019"/>
        <dbReference type="ChEBI" id="CHEBI:57926"/>
        <dbReference type="ChEBI" id="CHEBI:78442"/>
        <dbReference type="ChEBI" id="CHEBI:78534"/>
        <dbReference type="ChEBI" id="CHEBI:456215"/>
        <dbReference type="EC" id="6.1.1.3"/>
    </reaction>
</comment>
<evidence type="ECO:0000256" key="4">
    <source>
        <dbReference type="ARBA" id="ARBA00022598"/>
    </source>
</evidence>
<organism evidence="16 17">
    <name type="scientific">Capnocytophaga stomatis</name>
    <dbReference type="NCBI Taxonomy" id="1848904"/>
    <lineage>
        <taxon>Bacteria</taxon>
        <taxon>Pseudomonadati</taxon>
        <taxon>Bacteroidota</taxon>
        <taxon>Flavobacteriia</taxon>
        <taxon>Flavobacteriales</taxon>
        <taxon>Flavobacteriaceae</taxon>
        <taxon>Capnocytophaga</taxon>
    </lineage>
</organism>
<dbReference type="PROSITE" id="PS51880">
    <property type="entry name" value="TGS"/>
    <property type="match status" value="1"/>
</dbReference>
<dbReference type="Gene3D" id="3.10.20.30">
    <property type="match status" value="1"/>
</dbReference>
<dbReference type="SMART" id="SM00863">
    <property type="entry name" value="tRNA_SAD"/>
    <property type="match status" value="1"/>
</dbReference>
<dbReference type="PANTHER" id="PTHR11451">
    <property type="entry name" value="THREONINE-TRNA LIGASE"/>
    <property type="match status" value="1"/>
</dbReference>
<dbReference type="InterPro" id="IPR002314">
    <property type="entry name" value="aa-tRNA-synt_IIb"/>
</dbReference>
<dbReference type="GO" id="GO:0005524">
    <property type="term" value="F:ATP binding"/>
    <property type="evidence" value="ECO:0007669"/>
    <property type="project" value="UniProtKB-UniRule"/>
</dbReference>
<keyword evidence="9 13" id="KW-0694">RNA-binding</keyword>
<dbReference type="SUPFAM" id="SSF55186">
    <property type="entry name" value="ThrRS/AlaRS common domain"/>
    <property type="match status" value="1"/>
</dbReference>
<dbReference type="Pfam" id="PF03129">
    <property type="entry name" value="HGTP_anticodon"/>
    <property type="match status" value="1"/>
</dbReference>
<dbReference type="InterPro" id="IPR012675">
    <property type="entry name" value="Beta-grasp_dom_sf"/>
</dbReference>
<dbReference type="InterPro" id="IPR033728">
    <property type="entry name" value="ThrRS_core"/>
</dbReference>
<dbReference type="InterPro" id="IPR045864">
    <property type="entry name" value="aa-tRNA-synth_II/BPL/LPL"/>
</dbReference>
<keyword evidence="6 13" id="KW-0547">Nucleotide-binding</keyword>
<dbReference type="CDD" id="cd00860">
    <property type="entry name" value="ThrRS_anticodon"/>
    <property type="match status" value="1"/>
</dbReference>
<evidence type="ECO:0000256" key="12">
    <source>
        <dbReference type="ARBA" id="ARBA00049515"/>
    </source>
</evidence>
<accession>A0A250FY80</accession>
<keyword evidence="3 13" id="KW-0820">tRNA-binding</keyword>
<dbReference type="GO" id="GO:0005737">
    <property type="term" value="C:cytoplasm"/>
    <property type="evidence" value="ECO:0007669"/>
    <property type="project" value="UniProtKB-SubCell"/>
</dbReference>
<evidence type="ECO:0000256" key="6">
    <source>
        <dbReference type="ARBA" id="ARBA00022741"/>
    </source>
</evidence>
<dbReference type="EC" id="6.1.1.3" evidence="13"/>
<dbReference type="OrthoDB" id="9802304at2"/>
<dbReference type="KEGG" id="csto:CGC58_03720"/>
<evidence type="ECO:0000256" key="1">
    <source>
        <dbReference type="ARBA" id="ARBA00008226"/>
    </source>
</evidence>
<dbReference type="SUPFAM" id="SSF52954">
    <property type="entry name" value="Class II aaRS ABD-related"/>
    <property type="match status" value="1"/>
</dbReference>
<dbReference type="GO" id="GO:0004829">
    <property type="term" value="F:threonine-tRNA ligase activity"/>
    <property type="evidence" value="ECO:0007669"/>
    <property type="project" value="UniProtKB-UniRule"/>
</dbReference>
<keyword evidence="2 13" id="KW-0963">Cytoplasm</keyword>
<dbReference type="NCBIfam" id="TIGR00418">
    <property type="entry name" value="thrS"/>
    <property type="match status" value="1"/>
</dbReference>
<feature type="domain" description="TGS" evidence="15">
    <location>
        <begin position="1"/>
        <end position="61"/>
    </location>
</feature>
<reference evidence="17" key="1">
    <citation type="submission" date="2017-06" db="EMBL/GenBank/DDBJ databases">
        <title>Capnocytophaga spp. assemblies.</title>
        <authorList>
            <person name="Gulvik C.A."/>
        </authorList>
    </citation>
    <scope>NUCLEOTIDE SEQUENCE [LARGE SCALE GENOMIC DNA]</scope>
    <source>
        <strain evidence="17">H2177</strain>
    </source>
</reference>
<dbReference type="PRINTS" id="PR01047">
    <property type="entry name" value="TRNASYNTHTHR"/>
</dbReference>
<dbReference type="InterPro" id="IPR002320">
    <property type="entry name" value="Thr-tRNA-ligase_IIa"/>
</dbReference>
<evidence type="ECO:0000259" key="15">
    <source>
        <dbReference type="PROSITE" id="PS51880"/>
    </source>
</evidence>
<keyword evidence="11 13" id="KW-0030">Aminoacyl-tRNA synthetase</keyword>
<evidence type="ECO:0000313" key="16">
    <source>
        <dbReference type="EMBL" id="ATA88907.1"/>
    </source>
</evidence>
<comment type="subunit">
    <text evidence="13">Homodimer.</text>
</comment>
<dbReference type="PROSITE" id="PS50862">
    <property type="entry name" value="AA_TRNA_LIGASE_II"/>
    <property type="match status" value="1"/>
</dbReference>
<dbReference type="CDD" id="cd01667">
    <property type="entry name" value="TGS_ThrRS"/>
    <property type="match status" value="1"/>
</dbReference>
<evidence type="ECO:0000256" key="13">
    <source>
        <dbReference type="HAMAP-Rule" id="MF_00184"/>
    </source>
</evidence>
<keyword evidence="10 13" id="KW-0648">Protein biosynthesis</keyword>
<dbReference type="GO" id="GO:0006435">
    <property type="term" value="P:threonyl-tRNA aminoacylation"/>
    <property type="evidence" value="ECO:0007669"/>
    <property type="project" value="UniProtKB-UniRule"/>
</dbReference>
<dbReference type="InterPro" id="IPR012676">
    <property type="entry name" value="TGS-like"/>
</dbReference>
<comment type="subcellular location">
    <subcellularLocation>
        <location evidence="13">Cytoplasm</location>
    </subcellularLocation>
</comment>
<feature type="domain" description="Aminoacyl-transfer RNA synthetases class-II family profile" evidence="14">
    <location>
        <begin position="240"/>
        <end position="539"/>
    </location>
</feature>
<evidence type="ECO:0000256" key="3">
    <source>
        <dbReference type="ARBA" id="ARBA00022555"/>
    </source>
</evidence>
<dbReference type="Pfam" id="PF07973">
    <property type="entry name" value="tRNA_SAD"/>
    <property type="match status" value="1"/>
</dbReference>
<feature type="binding site" evidence="13">
    <location>
        <position position="335"/>
    </location>
    <ligand>
        <name>Zn(2+)</name>
        <dbReference type="ChEBI" id="CHEBI:29105"/>
        <note>catalytic</note>
    </ligand>
</feature>
<protein>
    <recommendedName>
        <fullName evidence="13">Threonine--tRNA ligase</fullName>
        <ecNumber evidence="13">6.1.1.3</ecNumber>
    </recommendedName>
    <alternativeName>
        <fullName evidence="13">Threonyl-tRNA synthetase</fullName>
        <shortName evidence="13">ThrRS</shortName>
    </alternativeName>
</protein>
<evidence type="ECO:0000313" key="17">
    <source>
        <dbReference type="Proteomes" id="UP000217348"/>
    </source>
</evidence>
<dbReference type="Pfam" id="PF02824">
    <property type="entry name" value="TGS"/>
    <property type="match status" value="1"/>
</dbReference>
<dbReference type="Gene3D" id="3.30.930.10">
    <property type="entry name" value="Bira Bifunctional Protein, Domain 2"/>
    <property type="match status" value="1"/>
</dbReference>
<evidence type="ECO:0000256" key="7">
    <source>
        <dbReference type="ARBA" id="ARBA00022833"/>
    </source>
</evidence>
<dbReference type="InterPro" id="IPR004154">
    <property type="entry name" value="Anticodon-bd"/>
</dbReference>